<dbReference type="GO" id="GO:0006351">
    <property type="term" value="P:DNA-templated transcription"/>
    <property type="evidence" value="ECO:0007669"/>
    <property type="project" value="InterPro"/>
</dbReference>
<evidence type="ECO:0000256" key="3">
    <source>
        <dbReference type="ARBA" id="ARBA00023015"/>
    </source>
</evidence>
<sequence length="548" mass="61125">MAKQSSALQKGSACTNCRRRKIKCDGEKPRCGPCLNSSAAFSDCEYNDSNGLTQVQILEDQISILEARLQDLQSRGPPEDVRMKSQIASTVSKTTRKSNAGGNEQLSASGFEDLPPIVRRILVHNFIMNCCWIGFFLHRDRFINTVLHFKGEAPTFALLNTTYVWGNHLSSSQNSLEQEATLVSRALQSSAHSLSETHPQRVTQFIQAEVLLGNYFYLAGKTVEGRYHVTAAASLVLSAGLHKIRSFDTEQSGYLARALDSLALPRDSVEEGELINAFWTVLTLDSFWNTVHGTPSSIPYTAPSVRIDTPWPLSMEEYAETPLDPNFRSSHTIDNFLSGIPDNADSPRAAFSKAAILFERATFTGRQLKNDPISQLSQADFSILDTLIPKFISSLLPIDRAHVPPLNYQLVINTLANAADIQLHLPFAPDEFLSRMRMLGAAKDNLDLIDTWGHLPEMEFLDPMIAIIWTITAQVFIEEGVRLQQEGVRLQQEGVRLQQGDPSNLPFTRAEVFAFAKRVMKVMEVHSFPLMNLQLAQVKKEFEKAVVV</sequence>
<dbReference type="InterPro" id="IPR007219">
    <property type="entry name" value="XnlR_reg_dom"/>
</dbReference>
<name>A0AA38MV75_9AGAR</name>
<accession>A0AA38MV75</accession>
<keyword evidence="2" id="KW-0479">Metal-binding</keyword>
<proteinExistence type="predicted"/>
<dbReference type="SUPFAM" id="SSF57701">
    <property type="entry name" value="Zn2/Cys6 DNA-binding domain"/>
    <property type="match status" value="1"/>
</dbReference>
<evidence type="ECO:0000259" key="6">
    <source>
        <dbReference type="PROSITE" id="PS50048"/>
    </source>
</evidence>
<dbReference type="InterPro" id="IPR050815">
    <property type="entry name" value="TF_fung"/>
</dbReference>
<evidence type="ECO:0000313" key="7">
    <source>
        <dbReference type="EMBL" id="KAJ3715912.1"/>
    </source>
</evidence>
<dbReference type="PANTHER" id="PTHR47338:SF29">
    <property type="entry name" value="ZN(2)-C6 FUNGAL-TYPE DOMAIN-CONTAINING PROTEIN"/>
    <property type="match status" value="1"/>
</dbReference>
<reference evidence="7" key="1">
    <citation type="submission" date="2022-08" db="EMBL/GenBank/DDBJ databases">
        <authorList>
            <consortium name="DOE Joint Genome Institute"/>
            <person name="Min B."/>
            <person name="Sierra-Patev S."/>
            <person name="Naranjo-Ortiz M."/>
            <person name="Looney B."/>
            <person name="Konkel Z."/>
            <person name="Slot J.C."/>
            <person name="Sakamoto Y."/>
            <person name="Steenwyk J.L."/>
            <person name="Rokas A."/>
            <person name="Carro J."/>
            <person name="Camarero S."/>
            <person name="Ferreira P."/>
            <person name="Molpeceres G."/>
            <person name="Ruiz-duenas F.J."/>
            <person name="Serrano A."/>
            <person name="Henrissat B."/>
            <person name="Drula E."/>
            <person name="Hughes K.W."/>
            <person name="Mata J.L."/>
            <person name="Ishikawa N.K."/>
            <person name="Vargas-Isla R."/>
            <person name="Ushijima S."/>
            <person name="Smith C.A."/>
            <person name="Ahrendt S."/>
            <person name="Andreopoulos W."/>
            <person name="He G."/>
            <person name="LaButti K."/>
            <person name="Lipzen A."/>
            <person name="Ng V."/>
            <person name="Riley R."/>
            <person name="Sandor L."/>
            <person name="Barry K."/>
            <person name="Martinez A.T."/>
            <person name="Xiao Y."/>
            <person name="Gibbons J.G."/>
            <person name="Terashima K."/>
            <person name="Hibbett D.S."/>
            <person name="Grigoriev I.V."/>
        </authorList>
    </citation>
    <scope>NUCLEOTIDE SEQUENCE</scope>
    <source>
        <strain evidence="7">ET3784</strain>
    </source>
</reference>
<dbReference type="Pfam" id="PF04082">
    <property type="entry name" value="Fungal_trans"/>
    <property type="match status" value="1"/>
</dbReference>
<dbReference type="GO" id="GO:0003677">
    <property type="term" value="F:DNA binding"/>
    <property type="evidence" value="ECO:0007669"/>
    <property type="project" value="InterPro"/>
</dbReference>
<evidence type="ECO:0000256" key="2">
    <source>
        <dbReference type="ARBA" id="ARBA00022723"/>
    </source>
</evidence>
<protein>
    <submittedName>
        <fullName evidence="7">Zn(2)-Cys(6) binuclear cluster domain-containing protein</fullName>
    </submittedName>
</protein>
<dbReference type="InterPro" id="IPR036864">
    <property type="entry name" value="Zn2-C6_fun-type_DNA-bd_sf"/>
</dbReference>
<dbReference type="GO" id="GO:0008270">
    <property type="term" value="F:zinc ion binding"/>
    <property type="evidence" value="ECO:0007669"/>
    <property type="project" value="InterPro"/>
</dbReference>
<dbReference type="CDD" id="cd12148">
    <property type="entry name" value="fungal_TF_MHR"/>
    <property type="match status" value="1"/>
</dbReference>
<dbReference type="GO" id="GO:0000981">
    <property type="term" value="F:DNA-binding transcription factor activity, RNA polymerase II-specific"/>
    <property type="evidence" value="ECO:0007669"/>
    <property type="project" value="InterPro"/>
</dbReference>
<evidence type="ECO:0000256" key="5">
    <source>
        <dbReference type="ARBA" id="ARBA00023242"/>
    </source>
</evidence>
<evidence type="ECO:0000313" key="8">
    <source>
        <dbReference type="Proteomes" id="UP001176059"/>
    </source>
</evidence>
<dbReference type="SMART" id="SM00066">
    <property type="entry name" value="GAL4"/>
    <property type="match status" value="1"/>
</dbReference>
<evidence type="ECO:0000256" key="4">
    <source>
        <dbReference type="ARBA" id="ARBA00023163"/>
    </source>
</evidence>
<dbReference type="Proteomes" id="UP001176059">
    <property type="component" value="Unassembled WGS sequence"/>
</dbReference>
<dbReference type="EMBL" id="JANVFO010000082">
    <property type="protein sequence ID" value="KAJ3715912.1"/>
    <property type="molecule type" value="Genomic_DNA"/>
</dbReference>
<dbReference type="Pfam" id="PF00172">
    <property type="entry name" value="Zn_clus"/>
    <property type="match status" value="1"/>
</dbReference>
<keyword evidence="5" id="KW-0539">Nucleus</keyword>
<dbReference type="PANTHER" id="PTHR47338">
    <property type="entry name" value="ZN(II)2CYS6 TRANSCRIPTION FACTOR (EUROFUNG)-RELATED"/>
    <property type="match status" value="1"/>
</dbReference>
<comment type="subcellular location">
    <subcellularLocation>
        <location evidence="1">Nucleus</location>
    </subcellularLocation>
</comment>
<reference evidence="7" key="2">
    <citation type="journal article" date="2023" name="Proc. Natl. Acad. Sci. U.S.A.">
        <title>A global phylogenomic analysis of the shiitake genus Lentinula.</title>
        <authorList>
            <person name="Sierra-Patev S."/>
            <person name="Min B."/>
            <person name="Naranjo-Ortiz M."/>
            <person name="Looney B."/>
            <person name="Konkel Z."/>
            <person name="Slot J.C."/>
            <person name="Sakamoto Y."/>
            <person name="Steenwyk J.L."/>
            <person name="Rokas A."/>
            <person name="Carro J."/>
            <person name="Camarero S."/>
            <person name="Ferreira P."/>
            <person name="Molpeceres G."/>
            <person name="Ruiz-Duenas F.J."/>
            <person name="Serrano A."/>
            <person name="Henrissat B."/>
            <person name="Drula E."/>
            <person name="Hughes K.W."/>
            <person name="Mata J.L."/>
            <person name="Ishikawa N.K."/>
            <person name="Vargas-Isla R."/>
            <person name="Ushijima S."/>
            <person name="Smith C.A."/>
            <person name="Donoghue J."/>
            <person name="Ahrendt S."/>
            <person name="Andreopoulos W."/>
            <person name="He G."/>
            <person name="LaButti K."/>
            <person name="Lipzen A."/>
            <person name="Ng V."/>
            <person name="Riley R."/>
            <person name="Sandor L."/>
            <person name="Barry K."/>
            <person name="Martinez A.T."/>
            <person name="Xiao Y."/>
            <person name="Gibbons J.G."/>
            <person name="Terashima K."/>
            <person name="Grigoriev I.V."/>
            <person name="Hibbett D."/>
        </authorList>
    </citation>
    <scope>NUCLEOTIDE SEQUENCE</scope>
    <source>
        <strain evidence="7">ET3784</strain>
    </source>
</reference>
<dbReference type="GO" id="GO:0005634">
    <property type="term" value="C:nucleus"/>
    <property type="evidence" value="ECO:0007669"/>
    <property type="project" value="UniProtKB-SubCell"/>
</dbReference>
<dbReference type="Gene3D" id="4.10.240.10">
    <property type="entry name" value="Zn(2)-C6 fungal-type DNA-binding domain"/>
    <property type="match status" value="1"/>
</dbReference>
<comment type="caution">
    <text evidence="7">The sequence shown here is derived from an EMBL/GenBank/DDBJ whole genome shotgun (WGS) entry which is preliminary data.</text>
</comment>
<dbReference type="AlphaFoldDB" id="A0AA38MV75"/>
<feature type="domain" description="Zn(2)-C6 fungal-type" evidence="6">
    <location>
        <begin position="13"/>
        <end position="46"/>
    </location>
</feature>
<gene>
    <name evidence="7" type="ORF">DFJ43DRAFT_1101722</name>
</gene>
<dbReference type="CDD" id="cd00067">
    <property type="entry name" value="GAL4"/>
    <property type="match status" value="1"/>
</dbReference>
<evidence type="ECO:0000256" key="1">
    <source>
        <dbReference type="ARBA" id="ARBA00004123"/>
    </source>
</evidence>
<dbReference type="InterPro" id="IPR001138">
    <property type="entry name" value="Zn2Cys6_DnaBD"/>
</dbReference>
<organism evidence="7 8">
    <name type="scientific">Lentinula guzmanii</name>
    <dbReference type="NCBI Taxonomy" id="2804957"/>
    <lineage>
        <taxon>Eukaryota</taxon>
        <taxon>Fungi</taxon>
        <taxon>Dikarya</taxon>
        <taxon>Basidiomycota</taxon>
        <taxon>Agaricomycotina</taxon>
        <taxon>Agaricomycetes</taxon>
        <taxon>Agaricomycetidae</taxon>
        <taxon>Agaricales</taxon>
        <taxon>Marasmiineae</taxon>
        <taxon>Omphalotaceae</taxon>
        <taxon>Lentinula</taxon>
    </lineage>
</organism>
<keyword evidence="8" id="KW-1185">Reference proteome</keyword>
<keyword evidence="3" id="KW-0805">Transcription regulation</keyword>
<keyword evidence="4" id="KW-0804">Transcription</keyword>
<dbReference type="PROSITE" id="PS50048">
    <property type="entry name" value="ZN2_CY6_FUNGAL_2"/>
    <property type="match status" value="1"/>
</dbReference>